<dbReference type="AlphaFoldDB" id="A0A024WD85"/>
<gene>
    <name evidence="1" type="ORF">PFTANZ_00787</name>
</gene>
<protein>
    <submittedName>
        <fullName evidence="1">Uncharacterized protein</fullName>
    </submittedName>
</protein>
<dbReference type="InterPro" id="IPR053019">
    <property type="entry name" value="GATA_zinc_finger"/>
</dbReference>
<proteinExistence type="predicted"/>
<evidence type="ECO:0000313" key="1">
    <source>
        <dbReference type="EMBL" id="ETW38523.1"/>
    </source>
</evidence>
<dbReference type="PANTHER" id="PTHR23353">
    <property type="entry name" value="RAB-GAP/TBC-RELATED"/>
    <property type="match status" value="1"/>
</dbReference>
<dbReference type="EMBL" id="KI926305">
    <property type="protein sequence ID" value="ETW38523.1"/>
    <property type="molecule type" value="Genomic_DNA"/>
</dbReference>
<organism evidence="1 2">
    <name type="scientific">Plasmodium falciparum Tanzania</name>
    <name type="common">2000708</name>
    <dbReference type="NCBI Taxonomy" id="1036725"/>
    <lineage>
        <taxon>Eukaryota</taxon>
        <taxon>Sar</taxon>
        <taxon>Alveolata</taxon>
        <taxon>Apicomplexa</taxon>
        <taxon>Aconoidasida</taxon>
        <taxon>Haemosporida</taxon>
        <taxon>Plasmodiidae</taxon>
        <taxon>Plasmodium</taxon>
        <taxon>Plasmodium (Laverania)</taxon>
    </lineage>
</organism>
<reference evidence="1 2" key="2">
    <citation type="submission" date="2013-02" db="EMBL/GenBank/DDBJ databases">
        <title>The Genome Sequence of Plasmodium falciparum Tanzania (2000708).</title>
        <authorList>
            <consortium name="The Broad Institute Genome Sequencing Platform"/>
            <consortium name="The Broad Institute Genome Sequencing Center for Infectious Disease"/>
            <person name="Neafsey D."/>
            <person name="Cheeseman I."/>
            <person name="Volkman S."/>
            <person name="Adams J."/>
            <person name="Walker B."/>
            <person name="Young S.K."/>
            <person name="Zeng Q."/>
            <person name="Gargeya S."/>
            <person name="Fitzgerald M."/>
            <person name="Haas B."/>
            <person name="Abouelleil A."/>
            <person name="Alvarado L."/>
            <person name="Arachchi H.M."/>
            <person name="Berlin A.M."/>
            <person name="Chapman S.B."/>
            <person name="Dewar J."/>
            <person name="Goldberg J."/>
            <person name="Griggs A."/>
            <person name="Gujja S."/>
            <person name="Hansen M."/>
            <person name="Howarth C."/>
            <person name="Imamovic A."/>
            <person name="Larimer J."/>
            <person name="McCowan C."/>
            <person name="Murphy C."/>
            <person name="Neiman D."/>
            <person name="Pearson M."/>
            <person name="Priest M."/>
            <person name="Roberts A."/>
            <person name="Saif S."/>
            <person name="Shea T."/>
            <person name="Sisk P."/>
            <person name="Sykes S."/>
            <person name="Wortman J."/>
            <person name="Nusbaum C."/>
            <person name="Birren B."/>
        </authorList>
    </citation>
    <scope>NUCLEOTIDE SEQUENCE [LARGE SCALE GENOMIC DNA]</scope>
    <source>
        <strain evidence="2">Tanzania (2000708)</strain>
    </source>
</reference>
<dbReference type="Proteomes" id="UP000030708">
    <property type="component" value="Unassembled WGS sequence"/>
</dbReference>
<evidence type="ECO:0000313" key="2">
    <source>
        <dbReference type="Proteomes" id="UP000030708"/>
    </source>
</evidence>
<name>A0A024WD85_PLAFA</name>
<reference evidence="1 2" key="1">
    <citation type="submission" date="2013-02" db="EMBL/GenBank/DDBJ databases">
        <title>The Genome Annotation of Plasmodium falciparum Tanzania (2000708).</title>
        <authorList>
            <consortium name="The Broad Institute Genome Sequencing Platform"/>
            <consortium name="The Broad Institute Genome Sequencing Center for Infectious Disease"/>
            <person name="Neafsey D."/>
            <person name="Hoffman S."/>
            <person name="Volkman S."/>
            <person name="Rosenthal P."/>
            <person name="Walker B."/>
            <person name="Young S.K."/>
            <person name="Zeng Q."/>
            <person name="Gargeya S."/>
            <person name="Fitzgerald M."/>
            <person name="Haas B."/>
            <person name="Abouelleil A."/>
            <person name="Allen A.W."/>
            <person name="Alvarado L."/>
            <person name="Arachchi H.M."/>
            <person name="Berlin A.M."/>
            <person name="Chapman S.B."/>
            <person name="Gainer-Dewar J."/>
            <person name="Goldberg J."/>
            <person name="Griggs A."/>
            <person name="Gujja S."/>
            <person name="Hansen M."/>
            <person name="Howarth C."/>
            <person name="Imamovic A."/>
            <person name="Ireland A."/>
            <person name="Larimer J."/>
            <person name="McCowan C."/>
            <person name="Murphy C."/>
            <person name="Pearson M."/>
            <person name="Poon T.W."/>
            <person name="Priest M."/>
            <person name="Roberts A."/>
            <person name="Saif S."/>
            <person name="Shea T."/>
            <person name="Sisk P."/>
            <person name="Sykes S."/>
            <person name="Wortman J."/>
            <person name="Nusbaum C."/>
            <person name="Birren B."/>
        </authorList>
    </citation>
    <scope>NUCLEOTIDE SEQUENCE [LARGE SCALE GENOMIC DNA]</scope>
    <source>
        <strain evidence="2">Tanzania (2000708)</strain>
    </source>
</reference>
<sequence length="619" mass="74606">MNKQNNNHNIAHILLHPSNQSIQLIFKFDNPYIYKILCVSKNYSIVVPTILYEHNNNNNKSNKGQYSCLIKTNNVVGNTEVHIYPIFIDYFNIFVLQIKNYKKIKQFVSLEKYDLHFHDIETYYINFCKYKIHHPICIDSEELKIMRQHYFLQVHINLDYINSVQFVNEQSEYTLYVPLKKKFYTFLIFQNQTKDIFEHIDFKAMYEKNSNEKFFILEYFADTDSIVLHDKRECVTLNITTCLSPYKRKEGKNKRIFEKGHSVIQPNNDNIDKHILTNKKYNKILKVLKNSSDTFLSMKTYKEGNYILYVKLIRDNNIIVSKKYNIVVTNNIHEQKRNTLTLELSTNSIYNFYKHFRLFKMFQIYNLSHIEKIKTPPYECTYISSHYYVNRNNIPDKKGIVKITINISHIYSATIQNYYTKYIPLNVIQYFYIHLYNKNMQKISFPSNGKLILNVSHPNILDTIIMNNSHIYIIPHKIGCSFINIHFILYTNYKEYVQTDQQNRKIIYIDNLHLCVVNSMKLKHFHKKYHNLYYPKNTYQLLKGYNYEFSYQPYICLKDVMKKTNKQTFRPYILNKTNFSHMYKYYEETSFIKNINDYLLHPVHKHYSIINDNCTFIKT</sequence>
<dbReference type="PANTHER" id="PTHR23353:SF23">
    <property type="entry name" value="PROTEIN HAIRLESS"/>
    <property type="match status" value="1"/>
</dbReference>
<accession>A0A024WD85</accession>